<organism evidence="5 6">
    <name type="scientific">Micromonospora siamensis</name>
    <dbReference type="NCBI Taxonomy" id="299152"/>
    <lineage>
        <taxon>Bacteria</taxon>
        <taxon>Bacillati</taxon>
        <taxon>Actinomycetota</taxon>
        <taxon>Actinomycetes</taxon>
        <taxon>Micromonosporales</taxon>
        <taxon>Micromonosporaceae</taxon>
        <taxon>Micromonospora</taxon>
    </lineage>
</organism>
<name>A0A1C5INF6_9ACTN</name>
<evidence type="ECO:0000256" key="3">
    <source>
        <dbReference type="ARBA" id="ARBA00023163"/>
    </source>
</evidence>
<dbReference type="SUPFAM" id="SSF53822">
    <property type="entry name" value="Periplasmic binding protein-like I"/>
    <property type="match status" value="1"/>
</dbReference>
<accession>A0A1C5INF6</accession>
<evidence type="ECO:0000313" key="6">
    <source>
        <dbReference type="Proteomes" id="UP000198210"/>
    </source>
</evidence>
<dbReference type="InterPro" id="IPR000843">
    <property type="entry name" value="HTH_LacI"/>
</dbReference>
<dbReference type="Gene3D" id="3.40.50.2300">
    <property type="match status" value="2"/>
</dbReference>
<evidence type="ECO:0000256" key="1">
    <source>
        <dbReference type="ARBA" id="ARBA00023015"/>
    </source>
</evidence>
<dbReference type="PANTHER" id="PTHR30146:SF109">
    <property type="entry name" value="HTH-TYPE TRANSCRIPTIONAL REGULATOR GALS"/>
    <property type="match status" value="1"/>
</dbReference>
<dbReference type="SUPFAM" id="SSF47413">
    <property type="entry name" value="lambda repressor-like DNA-binding domains"/>
    <property type="match status" value="1"/>
</dbReference>
<dbReference type="GO" id="GO:0003700">
    <property type="term" value="F:DNA-binding transcription factor activity"/>
    <property type="evidence" value="ECO:0007669"/>
    <property type="project" value="TreeGrafter"/>
</dbReference>
<reference evidence="5 6" key="1">
    <citation type="submission" date="2016-06" db="EMBL/GenBank/DDBJ databases">
        <authorList>
            <person name="Kjaerup R.B."/>
            <person name="Dalgaard T.S."/>
            <person name="Juul-Madsen H.R."/>
        </authorList>
    </citation>
    <scope>NUCLEOTIDE SEQUENCE [LARGE SCALE GENOMIC DNA]</scope>
    <source>
        <strain evidence="5 6">DSM 45097</strain>
    </source>
</reference>
<dbReference type="Proteomes" id="UP000198210">
    <property type="component" value="Chromosome I"/>
</dbReference>
<keyword evidence="2" id="KW-0238">DNA-binding</keyword>
<proteinExistence type="predicted"/>
<dbReference type="PROSITE" id="PS50932">
    <property type="entry name" value="HTH_LACI_2"/>
    <property type="match status" value="1"/>
</dbReference>
<dbReference type="InterPro" id="IPR046335">
    <property type="entry name" value="LacI/GalR-like_sensor"/>
</dbReference>
<sequence length="359" mass="38826">MNSPRRVTLQDIATSVGLSVNTVSRALAGKSAVSEETRAMIKAEADRLGYVPNTMARSLVLGQAMTIGVVITNPSNPFYSRMISAIEQRGSTLGYSVLLVVSEENHANELRAVESMRRWGVDGALVVPVQPEVDHWRRLVAAGTELVLVNRDLPELDCDLVGIDYERGAYQATLHLLDSGVERMYLLEEDLAISTVGARMAGFDRALTERGVPAESVRVLRVPTRRRAANTLPWEPAEAYELAQRLVADVPPRSGILVGNDYFALGVYRALTEAGRRVGEDVSVVGFGDHPFSAYLDPGLSSVRLPAEQVGTAAVDQLVARIGRRGSGAPRTRISFPGELVVRGSSNHRQSTAADPGSR</sequence>
<dbReference type="AlphaFoldDB" id="A0A1C5INF6"/>
<gene>
    <name evidence="5" type="ORF">GA0074704_3619</name>
</gene>
<dbReference type="InterPro" id="IPR010982">
    <property type="entry name" value="Lambda_DNA-bd_dom_sf"/>
</dbReference>
<keyword evidence="1" id="KW-0805">Transcription regulation</keyword>
<dbReference type="Pfam" id="PF00356">
    <property type="entry name" value="LacI"/>
    <property type="match status" value="1"/>
</dbReference>
<dbReference type="GO" id="GO:0000976">
    <property type="term" value="F:transcription cis-regulatory region binding"/>
    <property type="evidence" value="ECO:0007669"/>
    <property type="project" value="TreeGrafter"/>
</dbReference>
<feature type="domain" description="HTH lacI-type" evidence="4">
    <location>
        <begin position="7"/>
        <end position="61"/>
    </location>
</feature>
<dbReference type="Gene3D" id="1.10.260.40">
    <property type="entry name" value="lambda repressor-like DNA-binding domains"/>
    <property type="match status" value="1"/>
</dbReference>
<dbReference type="CDD" id="cd06267">
    <property type="entry name" value="PBP1_LacI_sugar_binding-like"/>
    <property type="match status" value="1"/>
</dbReference>
<evidence type="ECO:0000259" key="4">
    <source>
        <dbReference type="PROSITE" id="PS50932"/>
    </source>
</evidence>
<evidence type="ECO:0000256" key="2">
    <source>
        <dbReference type="ARBA" id="ARBA00023125"/>
    </source>
</evidence>
<evidence type="ECO:0000313" key="5">
    <source>
        <dbReference type="EMBL" id="SCG59673.1"/>
    </source>
</evidence>
<keyword evidence="3" id="KW-0804">Transcription</keyword>
<dbReference type="EMBL" id="LT607751">
    <property type="protein sequence ID" value="SCG59673.1"/>
    <property type="molecule type" value="Genomic_DNA"/>
</dbReference>
<keyword evidence="6" id="KW-1185">Reference proteome</keyword>
<dbReference type="PANTHER" id="PTHR30146">
    <property type="entry name" value="LACI-RELATED TRANSCRIPTIONAL REPRESSOR"/>
    <property type="match status" value="1"/>
</dbReference>
<dbReference type="CDD" id="cd01392">
    <property type="entry name" value="HTH_LacI"/>
    <property type="match status" value="1"/>
</dbReference>
<dbReference type="RefSeq" id="WP_088971592.1">
    <property type="nucleotide sequence ID" value="NZ_JBHLYF010000043.1"/>
</dbReference>
<dbReference type="SMART" id="SM00354">
    <property type="entry name" value="HTH_LACI"/>
    <property type="match status" value="1"/>
</dbReference>
<dbReference type="InterPro" id="IPR028082">
    <property type="entry name" value="Peripla_BP_I"/>
</dbReference>
<protein>
    <submittedName>
        <fullName evidence="5">Transcriptional regulator, LacI family</fullName>
    </submittedName>
</protein>
<dbReference type="Pfam" id="PF13377">
    <property type="entry name" value="Peripla_BP_3"/>
    <property type="match status" value="1"/>
</dbReference>